<keyword evidence="3" id="KW-1185">Reference proteome</keyword>
<dbReference type="RefSeq" id="WP_213656375.1">
    <property type="nucleotide sequence ID" value="NZ_BOSL01000018.1"/>
</dbReference>
<evidence type="ECO:0000259" key="1">
    <source>
        <dbReference type="PROSITE" id="PS50011"/>
    </source>
</evidence>
<accession>A0ABQ4MHF9</accession>
<dbReference type="InterPro" id="IPR000719">
    <property type="entry name" value="Prot_kinase_dom"/>
</dbReference>
<comment type="caution">
    <text evidence="2">The sequence shown here is derived from an EMBL/GenBank/DDBJ whole genome shotgun (WGS) entry which is preliminary data.</text>
</comment>
<dbReference type="PANTHER" id="PTHR21310">
    <property type="entry name" value="AMINOGLYCOSIDE PHOSPHOTRANSFERASE-RELATED-RELATED"/>
    <property type="match status" value="1"/>
</dbReference>
<proteinExistence type="predicted"/>
<dbReference type="Gene3D" id="3.30.200.20">
    <property type="entry name" value="Phosphorylase Kinase, domain 1"/>
    <property type="match status" value="1"/>
</dbReference>
<reference evidence="2 3" key="1">
    <citation type="submission" date="2021-03" db="EMBL/GenBank/DDBJ databases">
        <title>Antimicrobial resistance genes in bacteria isolated from Japanese honey, and their potential for conferring macrolide and lincosamide resistance in the American foulbrood pathogen Paenibacillus larvae.</title>
        <authorList>
            <person name="Okamoto M."/>
            <person name="Kumagai M."/>
            <person name="Kanamori H."/>
            <person name="Takamatsu D."/>
        </authorList>
    </citation>
    <scope>NUCLEOTIDE SEQUENCE [LARGE SCALE GENOMIC DNA]</scope>
    <source>
        <strain evidence="2 3">J42TS3</strain>
    </source>
</reference>
<gene>
    <name evidence="2" type="ORF">J42TS3_44620</name>
</gene>
<dbReference type="Proteomes" id="UP000679992">
    <property type="component" value="Unassembled WGS sequence"/>
</dbReference>
<dbReference type="PANTHER" id="PTHR21310:SF59">
    <property type="entry name" value="AMINOGLYCOSIDE PHOSPHOTRANSFERASE DOMAIN-CONTAINING PROTEIN"/>
    <property type="match status" value="1"/>
</dbReference>
<dbReference type="SUPFAM" id="SSF56112">
    <property type="entry name" value="Protein kinase-like (PK-like)"/>
    <property type="match status" value="1"/>
</dbReference>
<dbReference type="InterPro" id="IPR051678">
    <property type="entry name" value="AGP_Transferase"/>
</dbReference>
<dbReference type="Gene3D" id="3.90.1200.10">
    <property type="match status" value="1"/>
</dbReference>
<feature type="domain" description="Protein kinase" evidence="1">
    <location>
        <begin position="28"/>
        <end position="323"/>
    </location>
</feature>
<sequence>MENMIKRQLSRDELAVLTARAFGEQVEITEVHELKDGWFNSAYDLTLNDGSRAVLKVAPHAEAGMMRYERNVMKTEVEVLRLLKETGNIPVPEVYYYEAEEGGNECFLMEYLPGTPYNKIKEQLLPEERGQIEEELGRLSRYINEIQSDRFGYYALEEQQGSDWLTVFSDMVSGLLADAKDKEIELPANEEQIKSAIALRKSSLEEVTVPRLVHWDLWDGNVFVDSGRITGIIDCERALWGDPLMEYYFRTLAGDHSAFLKGYGKEAFTNLEKERLELYDLYLALILHIECTYRQYSDENHRRWASEHLQQCWESIAGTSSEK</sequence>
<protein>
    <submittedName>
        <fullName evidence="2">Aminoglycoside phosphotransferase</fullName>
    </submittedName>
</protein>
<dbReference type="InterPro" id="IPR011009">
    <property type="entry name" value="Kinase-like_dom_sf"/>
</dbReference>
<dbReference type="EMBL" id="BOSL01000018">
    <property type="protein sequence ID" value="GIP55427.1"/>
    <property type="molecule type" value="Genomic_DNA"/>
</dbReference>
<dbReference type="Pfam" id="PF01636">
    <property type="entry name" value="APH"/>
    <property type="match status" value="1"/>
</dbReference>
<dbReference type="PROSITE" id="PS50011">
    <property type="entry name" value="PROTEIN_KINASE_DOM"/>
    <property type="match status" value="1"/>
</dbReference>
<name>A0ABQ4MHF9_9BACL</name>
<dbReference type="InterPro" id="IPR002575">
    <property type="entry name" value="Aminoglycoside_PTrfase"/>
</dbReference>
<organism evidence="2 3">
    <name type="scientific">Paenibacillus vini</name>
    <dbReference type="NCBI Taxonomy" id="1476024"/>
    <lineage>
        <taxon>Bacteria</taxon>
        <taxon>Bacillati</taxon>
        <taxon>Bacillota</taxon>
        <taxon>Bacilli</taxon>
        <taxon>Bacillales</taxon>
        <taxon>Paenibacillaceae</taxon>
        <taxon>Paenibacillus</taxon>
    </lineage>
</organism>
<evidence type="ECO:0000313" key="3">
    <source>
        <dbReference type="Proteomes" id="UP000679992"/>
    </source>
</evidence>
<evidence type="ECO:0000313" key="2">
    <source>
        <dbReference type="EMBL" id="GIP55427.1"/>
    </source>
</evidence>